<dbReference type="EnsemblPlants" id="TuG1812G0600002199.01.T04">
    <property type="protein sequence ID" value="TuG1812G0600002199.01.T04"/>
    <property type="gene ID" value="TuG1812G0600002199.01"/>
</dbReference>
<name>A0A8R7QNA0_TRIUA</name>
<reference evidence="3" key="1">
    <citation type="journal article" date="2013" name="Nature">
        <title>Draft genome of the wheat A-genome progenitor Triticum urartu.</title>
        <authorList>
            <person name="Ling H.Q."/>
            <person name="Zhao S."/>
            <person name="Liu D."/>
            <person name="Wang J."/>
            <person name="Sun H."/>
            <person name="Zhang C."/>
            <person name="Fan H."/>
            <person name="Li D."/>
            <person name="Dong L."/>
            <person name="Tao Y."/>
            <person name="Gao C."/>
            <person name="Wu H."/>
            <person name="Li Y."/>
            <person name="Cui Y."/>
            <person name="Guo X."/>
            <person name="Zheng S."/>
            <person name="Wang B."/>
            <person name="Yu K."/>
            <person name="Liang Q."/>
            <person name="Yang W."/>
            <person name="Lou X."/>
            <person name="Chen J."/>
            <person name="Feng M."/>
            <person name="Jian J."/>
            <person name="Zhang X."/>
            <person name="Luo G."/>
            <person name="Jiang Y."/>
            <person name="Liu J."/>
            <person name="Wang Z."/>
            <person name="Sha Y."/>
            <person name="Zhang B."/>
            <person name="Wu H."/>
            <person name="Tang D."/>
            <person name="Shen Q."/>
            <person name="Xue P."/>
            <person name="Zou S."/>
            <person name="Wang X."/>
            <person name="Liu X."/>
            <person name="Wang F."/>
            <person name="Yang Y."/>
            <person name="An X."/>
            <person name="Dong Z."/>
            <person name="Zhang K."/>
            <person name="Zhang X."/>
            <person name="Luo M.C."/>
            <person name="Dvorak J."/>
            <person name="Tong Y."/>
            <person name="Wang J."/>
            <person name="Yang H."/>
            <person name="Li Z."/>
            <person name="Wang D."/>
            <person name="Zhang A."/>
            <person name="Wang J."/>
        </authorList>
    </citation>
    <scope>NUCLEOTIDE SEQUENCE</scope>
    <source>
        <strain evidence="3">cv. G1812</strain>
    </source>
</reference>
<feature type="region of interest" description="Disordered" evidence="1">
    <location>
        <begin position="83"/>
        <end position="112"/>
    </location>
</feature>
<sequence>RTGHVLQLHTQPLLRVAAASASPRLLPQQWPTSSPLRRCGASHHHRALAAKGAVAYSTRAAATPGGAQAAAMVHRAGAVVDRQWRSSSGQRQIGVSWEQTRRPSRAEQSEVGMAARRLSGLDPAITTSHRLVCPCPSRRNQGSASCPAR</sequence>
<evidence type="ECO:0000256" key="1">
    <source>
        <dbReference type="SAM" id="MobiDB-lite"/>
    </source>
</evidence>
<dbReference type="Gramene" id="TuG1812G0600002199.01.T02">
    <property type="protein sequence ID" value="TuG1812G0600002199.01.T02"/>
    <property type="gene ID" value="TuG1812G0600002199.01"/>
</dbReference>
<dbReference type="EnsemblPlants" id="TuG1812G0600002199.01.T01">
    <property type="protein sequence ID" value="TuG1812G0600002199.01.T01"/>
    <property type="gene ID" value="TuG1812G0600002199.01"/>
</dbReference>
<dbReference type="EnsemblPlants" id="TuG1812G0600002199.01.T05">
    <property type="protein sequence ID" value="TuG1812G0600002199.01.T05"/>
    <property type="gene ID" value="TuG1812G0600002199.01"/>
</dbReference>
<protein>
    <submittedName>
        <fullName evidence="2">Uncharacterized protein</fullName>
    </submittedName>
</protein>
<evidence type="ECO:0000313" key="2">
    <source>
        <dbReference type="EnsemblPlants" id="TuG1812G0600002199.01.T05"/>
    </source>
</evidence>
<reference evidence="2" key="2">
    <citation type="submission" date="2018-03" db="EMBL/GenBank/DDBJ databases">
        <title>The Triticum urartu genome reveals the dynamic nature of wheat genome evolution.</title>
        <authorList>
            <person name="Ling H."/>
            <person name="Ma B."/>
            <person name="Shi X."/>
            <person name="Liu H."/>
            <person name="Dong L."/>
            <person name="Sun H."/>
            <person name="Cao Y."/>
            <person name="Gao Q."/>
            <person name="Zheng S."/>
            <person name="Li Y."/>
            <person name="Yu Y."/>
            <person name="Du H."/>
            <person name="Qi M."/>
            <person name="Li Y."/>
            <person name="Yu H."/>
            <person name="Cui Y."/>
            <person name="Wang N."/>
            <person name="Chen C."/>
            <person name="Wu H."/>
            <person name="Zhao Y."/>
            <person name="Zhang J."/>
            <person name="Li Y."/>
            <person name="Zhou W."/>
            <person name="Zhang B."/>
            <person name="Hu W."/>
            <person name="Eijk M."/>
            <person name="Tang J."/>
            <person name="Witsenboer H."/>
            <person name="Zhao S."/>
            <person name="Li Z."/>
            <person name="Zhang A."/>
            <person name="Wang D."/>
            <person name="Liang C."/>
        </authorList>
    </citation>
    <scope>NUCLEOTIDE SEQUENCE [LARGE SCALE GENOMIC DNA]</scope>
    <source>
        <strain evidence="2">cv. G1812</strain>
    </source>
</reference>
<dbReference type="EnsemblPlants" id="TuG1812G0600002199.01.T03">
    <property type="protein sequence ID" value="TuG1812G0600002199.01.T03"/>
    <property type="gene ID" value="TuG1812G0600002199.01"/>
</dbReference>
<evidence type="ECO:0000313" key="3">
    <source>
        <dbReference type="Proteomes" id="UP000015106"/>
    </source>
</evidence>
<reference evidence="2" key="3">
    <citation type="submission" date="2022-06" db="UniProtKB">
        <authorList>
            <consortium name="EnsemblPlants"/>
        </authorList>
    </citation>
    <scope>IDENTIFICATION</scope>
</reference>
<accession>A0A8R7QNA0</accession>
<organism evidence="2 3">
    <name type="scientific">Triticum urartu</name>
    <name type="common">Red wild einkorn</name>
    <name type="synonym">Crithodium urartu</name>
    <dbReference type="NCBI Taxonomy" id="4572"/>
    <lineage>
        <taxon>Eukaryota</taxon>
        <taxon>Viridiplantae</taxon>
        <taxon>Streptophyta</taxon>
        <taxon>Embryophyta</taxon>
        <taxon>Tracheophyta</taxon>
        <taxon>Spermatophyta</taxon>
        <taxon>Magnoliopsida</taxon>
        <taxon>Liliopsida</taxon>
        <taxon>Poales</taxon>
        <taxon>Poaceae</taxon>
        <taxon>BOP clade</taxon>
        <taxon>Pooideae</taxon>
        <taxon>Triticodae</taxon>
        <taxon>Triticeae</taxon>
        <taxon>Triticinae</taxon>
        <taxon>Triticum</taxon>
    </lineage>
</organism>
<dbReference type="AlphaFoldDB" id="A0A8R7QNA0"/>
<keyword evidence="3" id="KW-1185">Reference proteome</keyword>
<dbReference type="Gramene" id="TuG1812G0600002199.01.T03">
    <property type="protein sequence ID" value="TuG1812G0600002199.01.T03"/>
    <property type="gene ID" value="TuG1812G0600002199.01"/>
</dbReference>
<dbReference type="Gramene" id="TuG1812G0600002199.01.T06">
    <property type="protein sequence ID" value="TuG1812G0600002199.01.T06"/>
    <property type="gene ID" value="TuG1812G0600002199.01"/>
</dbReference>
<dbReference type="Gramene" id="TuG1812G0600002199.01.T05">
    <property type="protein sequence ID" value="TuG1812G0600002199.01.T05"/>
    <property type="gene ID" value="TuG1812G0600002199.01"/>
</dbReference>
<dbReference type="EnsemblPlants" id="TuG1812G0600002199.01.T02">
    <property type="protein sequence ID" value="TuG1812G0600002199.01.T02"/>
    <property type="gene ID" value="TuG1812G0600002199.01"/>
</dbReference>
<dbReference type="Proteomes" id="UP000015106">
    <property type="component" value="Chromosome 6"/>
</dbReference>
<proteinExistence type="predicted"/>
<feature type="compositionally biased region" description="Basic and acidic residues" evidence="1">
    <location>
        <begin position="99"/>
        <end position="108"/>
    </location>
</feature>
<dbReference type="EnsemblPlants" id="TuG1812G0600002199.01.T06">
    <property type="protein sequence ID" value="TuG1812G0600002199.01.T06"/>
    <property type="gene ID" value="TuG1812G0600002199.01"/>
</dbReference>
<dbReference type="Gramene" id="TuG1812G0600002199.01.T04">
    <property type="protein sequence ID" value="TuG1812G0600002199.01.T04"/>
    <property type="gene ID" value="TuG1812G0600002199.01"/>
</dbReference>
<dbReference type="Gramene" id="TuG1812G0600002199.01.T01">
    <property type="protein sequence ID" value="TuG1812G0600002199.01.T01"/>
    <property type="gene ID" value="TuG1812G0600002199.01"/>
</dbReference>